<dbReference type="KEGG" id="aagg:ETAA8_13230"/>
<name>A0A517Y7P5_9BACT</name>
<accession>A0A517Y7P5</accession>
<keyword evidence="1" id="KW-0472">Membrane</keyword>
<feature type="transmembrane region" description="Helical" evidence="1">
    <location>
        <begin position="17"/>
        <end position="42"/>
    </location>
</feature>
<organism evidence="2 3">
    <name type="scientific">Anatilimnocola aggregata</name>
    <dbReference type="NCBI Taxonomy" id="2528021"/>
    <lineage>
        <taxon>Bacteria</taxon>
        <taxon>Pseudomonadati</taxon>
        <taxon>Planctomycetota</taxon>
        <taxon>Planctomycetia</taxon>
        <taxon>Pirellulales</taxon>
        <taxon>Pirellulaceae</taxon>
        <taxon>Anatilimnocola</taxon>
    </lineage>
</organism>
<evidence type="ECO:0000256" key="1">
    <source>
        <dbReference type="SAM" id="Phobius"/>
    </source>
</evidence>
<proteinExistence type="predicted"/>
<dbReference type="InterPro" id="IPR018723">
    <property type="entry name" value="DUF2254_membrane"/>
</dbReference>
<dbReference type="EMBL" id="CP036274">
    <property type="protein sequence ID" value="QDU26247.1"/>
    <property type="molecule type" value="Genomic_DNA"/>
</dbReference>
<feature type="transmembrane region" description="Helical" evidence="1">
    <location>
        <begin position="109"/>
        <end position="128"/>
    </location>
</feature>
<gene>
    <name evidence="2" type="ORF">ETAA8_13230</name>
</gene>
<dbReference type="AlphaFoldDB" id="A0A517Y7P5"/>
<evidence type="ECO:0008006" key="4">
    <source>
        <dbReference type="Google" id="ProtNLM"/>
    </source>
</evidence>
<reference evidence="2 3" key="1">
    <citation type="submission" date="2019-02" db="EMBL/GenBank/DDBJ databases">
        <title>Deep-cultivation of Planctomycetes and their phenomic and genomic characterization uncovers novel biology.</title>
        <authorList>
            <person name="Wiegand S."/>
            <person name="Jogler M."/>
            <person name="Boedeker C."/>
            <person name="Pinto D."/>
            <person name="Vollmers J."/>
            <person name="Rivas-Marin E."/>
            <person name="Kohn T."/>
            <person name="Peeters S.H."/>
            <person name="Heuer A."/>
            <person name="Rast P."/>
            <person name="Oberbeckmann S."/>
            <person name="Bunk B."/>
            <person name="Jeske O."/>
            <person name="Meyerdierks A."/>
            <person name="Storesund J.E."/>
            <person name="Kallscheuer N."/>
            <person name="Luecker S."/>
            <person name="Lage O.M."/>
            <person name="Pohl T."/>
            <person name="Merkel B.J."/>
            <person name="Hornburger P."/>
            <person name="Mueller R.-W."/>
            <person name="Bruemmer F."/>
            <person name="Labrenz M."/>
            <person name="Spormann A.M."/>
            <person name="Op den Camp H."/>
            <person name="Overmann J."/>
            <person name="Amann R."/>
            <person name="Jetten M.S.M."/>
            <person name="Mascher T."/>
            <person name="Medema M.H."/>
            <person name="Devos D.P."/>
            <person name="Kaster A.-K."/>
            <person name="Ovreas L."/>
            <person name="Rohde M."/>
            <person name="Galperin M.Y."/>
            <person name="Jogler C."/>
        </authorList>
    </citation>
    <scope>NUCLEOTIDE SEQUENCE [LARGE SCALE GENOMIC DNA]</scope>
    <source>
        <strain evidence="2 3">ETA_A8</strain>
    </source>
</reference>
<evidence type="ECO:0000313" key="2">
    <source>
        <dbReference type="EMBL" id="QDU26247.1"/>
    </source>
</evidence>
<keyword evidence="3" id="KW-1185">Reference proteome</keyword>
<sequence>MNDSSIRYHWESLRTSYWFIPAILGIAAIGLSIITVAIDHTIREHGAWKDWTYTGGPEGARAVLATIAGSMITVAGVVFSITIVALSLASAQFGPRLLRNFIRDRRNQFVLGTFTATFLYCLLILRTVRGSDHDEFVPGVSVTIGMLLAIFNLGVLIYFIHHVAISIQATSVIRSVSDELNETIDRLWPANLGSEPPDVCELATLPYPQDEALPVLAEDSGYVDAIQDSMLIKLAKENSLIIRLAHRPGHFAVAGTPLAWAWPPERATEDITKKLNKAFVLASHRTPFQDVEFAIDQLVEIAIRALSPGINDPFTALNCIDRLGEALCRLARRSAPSSLRFDDEKELRVITYPARFAAVTDAAFNQIRQYGASSAAVMICLMETIGTIASQCRREDDFVALARHAELVARAARRSLAEEADLADLEERHKGVLQEFARHVGGLPIGQVQPATE</sequence>
<dbReference type="RefSeq" id="WP_145086505.1">
    <property type="nucleotide sequence ID" value="NZ_CP036274.1"/>
</dbReference>
<dbReference type="Proteomes" id="UP000315017">
    <property type="component" value="Chromosome"/>
</dbReference>
<keyword evidence="1" id="KW-0812">Transmembrane</keyword>
<feature type="transmembrane region" description="Helical" evidence="1">
    <location>
        <begin position="140"/>
        <end position="160"/>
    </location>
</feature>
<evidence type="ECO:0000313" key="3">
    <source>
        <dbReference type="Proteomes" id="UP000315017"/>
    </source>
</evidence>
<protein>
    <recommendedName>
        <fullName evidence="4">DUF2254 domain-containing protein</fullName>
    </recommendedName>
</protein>
<keyword evidence="1" id="KW-1133">Transmembrane helix</keyword>
<dbReference type="OrthoDB" id="2955631at2"/>
<dbReference type="Pfam" id="PF10011">
    <property type="entry name" value="DUF2254"/>
    <property type="match status" value="1"/>
</dbReference>
<feature type="transmembrane region" description="Helical" evidence="1">
    <location>
        <begin position="62"/>
        <end position="88"/>
    </location>
</feature>